<dbReference type="PANTHER" id="PTHR43730:SF1">
    <property type="entry name" value="BETA-MANNOSIDASE"/>
    <property type="match status" value="1"/>
</dbReference>
<dbReference type="GO" id="GO:0006516">
    <property type="term" value="P:glycoprotein catabolic process"/>
    <property type="evidence" value="ECO:0007669"/>
    <property type="project" value="TreeGrafter"/>
</dbReference>
<keyword evidence="10" id="KW-0325">Glycoprotein</keyword>
<dbReference type="EMBL" id="AP012029">
    <property type="protein sequence ID" value="BAJ62595.1"/>
    <property type="molecule type" value="Genomic_DNA"/>
</dbReference>
<dbReference type="InterPro" id="IPR017853">
    <property type="entry name" value="GH"/>
</dbReference>
<organism evidence="20 21">
    <name type="scientific">Anaerolinea thermophila (strain DSM 14523 / JCM 11388 / NBRC 100420 / UNI-1)</name>
    <dbReference type="NCBI Taxonomy" id="926569"/>
    <lineage>
        <taxon>Bacteria</taxon>
        <taxon>Bacillati</taxon>
        <taxon>Chloroflexota</taxon>
        <taxon>Anaerolineae</taxon>
        <taxon>Anaerolineales</taxon>
        <taxon>Anaerolineaceae</taxon>
        <taxon>Anaerolinea</taxon>
    </lineage>
</organism>
<comment type="catalytic activity">
    <reaction evidence="1">
        <text>Hydrolysis of terminal, non-reducing beta-D-mannose residues in beta-D-mannosides.</text>
        <dbReference type="EC" id="3.2.1.25"/>
    </reaction>
</comment>
<keyword evidence="8" id="KW-0732">Signal</keyword>
<dbReference type="PANTHER" id="PTHR43730">
    <property type="entry name" value="BETA-MANNOSIDASE"/>
    <property type="match status" value="1"/>
</dbReference>
<sequence>MLTQSLTSSKGAVWTFRQAGEEEWLPATVPGGVHTDLLALGRIPDPFVADNELKVQWVAESEWEYRGVFTVSPELAQAPHLFLVADGVDTLADVRLNGKVLGKTENAFRQYRWDVAGLVKAGENEIRVFFHSAVKFCRQRNQEKPLTPKVGMSLEGSVFVRKAPCQFGWDWGPKLPPIGVWRDLRLEGYTQARLDDVHFRQRVEGKKAYISADVRAEVWGKTPLTAHLRVTAPNGKKTFETSAPLVEGTAALQVAISNPQLWWPNGYGDQPLYRVEVWLESSEGVEDQKAVQMGLRTIELRREPDEWGESFTFIVNGVPVFMKGADWIPADSFPTRLTEAHYEHLIRSAAETHQNMLRVWGGGFYEDERFYDLCDRYGILLWHDFMFACYIYPHDEAEFIENLRYEVEDNVRRLRHRTCIALWCGNNEMEQGWADWGWTNPTNPLMVTEREAYERFFYHTLPAWVEKLDPDRPYWPSSASSNEPFVNPNSQDRGDMHYWDVWHGRKPFTAYRTVYPRFMSEFGFQSLPPLETIRTYADPEDWNMTSYIMEHHQRSASGNGLMITQMTESFRMPKDFPSLVYLSMVLQAEGIRYGVEHWRRNRDRVSGTLYWQLNDCWPVASWSSIDYFGRWKALHYAAKRFYAPVLLSIEDQGTKMKVHLTSDLTTAWEGRVRWALVSVDGQIVLSGEVPVNLAPLSSQAVFSQDFAGVVFGEEDRSRELVFLAELYRENECISRSLATFVPNKHLKLSDPGLEYSIHREGNRAVIVVQARKLARFVELKLEGADVIFSDNYFDVPAGFSVTVTCPIPKGWTLKRMSKALRVTSLYESFA</sequence>
<dbReference type="GO" id="GO:0005576">
    <property type="term" value="C:extracellular region"/>
    <property type="evidence" value="ECO:0007669"/>
    <property type="project" value="UniProtKB-SubCell"/>
</dbReference>
<evidence type="ECO:0000256" key="8">
    <source>
        <dbReference type="ARBA" id="ARBA00022729"/>
    </source>
</evidence>
<keyword evidence="11" id="KW-0458">Lysosome</keyword>
<dbReference type="SUPFAM" id="SSF51445">
    <property type="entry name" value="(Trans)glycosidases"/>
    <property type="match status" value="1"/>
</dbReference>
<dbReference type="InterPro" id="IPR050887">
    <property type="entry name" value="Beta-mannosidase_GH2"/>
</dbReference>
<evidence type="ECO:0000256" key="10">
    <source>
        <dbReference type="ARBA" id="ARBA00023180"/>
    </source>
</evidence>
<comment type="subunit">
    <text evidence="5">Homodimer.</text>
</comment>
<evidence type="ECO:0000259" key="19">
    <source>
        <dbReference type="Pfam" id="PF22666"/>
    </source>
</evidence>
<accession>E8N1J0</accession>
<dbReference type="AlphaFoldDB" id="E8N1J0"/>
<evidence type="ECO:0000256" key="2">
    <source>
        <dbReference type="ARBA" id="ARBA00004371"/>
    </source>
</evidence>
<dbReference type="EC" id="3.2.1.25" evidence="6"/>
<comment type="pathway">
    <text evidence="4">Glycan metabolism; N-glycan degradation.</text>
</comment>
<gene>
    <name evidence="20" type="ordered locus">ANT_05610</name>
</gene>
<evidence type="ECO:0000256" key="7">
    <source>
        <dbReference type="ARBA" id="ARBA00022525"/>
    </source>
</evidence>
<dbReference type="InterPro" id="IPR041447">
    <property type="entry name" value="Mannosidase_ig"/>
</dbReference>
<evidence type="ECO:0000313" key="20">
    <source>
        <dbReference type="EMBL" id="BAJ62595.1"/>
    </source>
</evidence>
<dbReference type="GO" id="GO:0005975">
    <property type="term" value="P:carbohydrate metabolic process"/>
    <property type="evidence" value="ECO:0007669"/>
    <property type="project" value="InterPro"/>
</dbReference>
<comment type="subcellular location">
    <subcellularLocation>
        <location evidence="2">Lysosome</location>
    </subcellularLocation>
    <subcellularLocation>
        <location evidence="3">Secreted</location>
    </subcellularLocation>
</comment>
<feature type="domain" description="Mannosidase Ig/CBM-like" evidence="18">
    <location>
        <begin position="654"/>
        <end position="745"/>
    </location>
</feature>
<dbReference type="InterPro" id="IPR036156">
    <property type="entry name" value="Beta-gal/glucu_dom_sf"/>
</dbReference>
<evidence type="ECO:0000259" key="18">
    <source>
        <dbReference type="Pfam" id="PF17786"/>
    </source>
</evidence>
<evidence type="ECO:0000259" key="16">
    <source>
        <dbReference type="Pfam" id="PF00703"/>
    </source>
</evidence>
<evidence type="ECO:0000256" key="6">
    <source>
        <dbReference type="ARBA" id="ARBA00012754"/>
    </source>
</evidence>
<dbReference type="FunFam" id="3.20.20.80:FF:000050">
    <property type="entry name" value="Beta-mannosidase B"/>
    <property type="match status" value="1"/>
</dbReference>
<dbReference type="HOGENOM" id="CLU_005015_3_2_0"/>
<dbReference type="InterPro" id="IPR041625">
    <property type="entry name" value="Beta-mannosidase_Ig"/>
</dbReference>
<comment type="similarity">
    <text evidence="13">Belongs to the glycosyl hydrolase 2 family. Beta-mannosidase B subfamily.</text>
</comment>
<evidence type="ECO:0000259" key="17">
    <source>
        <dbReference type="Pfam" id="PF17753"/>
    </source>
</evidence>
<dbReference type="RefSeq" id="WP_013558991.1">
    <property type="nucleotide sequence ID" value="NC_014960.1"/>
</dbReference>
<dbReference type="SUPFAM" id="SSF49785">
    <property type="entry name" value="Galactose-binding domain-like"/>
    <property type="match status" value="1"/>
</dbReference>
<protein>
    <recommendedName>
        <fullName evidence="14">Beta-mannosidase B</fullName>
        <ecNumber evidence="6">3.2.1.25</ecNumber>
    </recommendedName>
    <alternativeName>
        <fullName evidence="15">Mannanase B</fullName>
    </alternativeName>
</protein>
<dbReference type="GO" id="GO:0005764">
    <property type="term" value="C:lysosome"/>
    <property type="evidence" value="ECO:0007669"/>
    <property type="project" value="UniProtKB-SubCell"/>
</dbReference>
<evidence type="ECO:0000256" key="1">
    <source>
        <dbReference type="ARBA" id="ARBA00000829"/>
    </source>
</evidence>
<dbReference type="GO" id="GO:0004567">
    <property type="term" value="F:beta-mannosidase activity"/>
    <property type="evidence" value="ECO:0007669"/>
    <property type="project" value="UniProtKB-EC"/>
</dbReference>
<dbReference type="InterPro" id="IPR013783">
    <property type="entry name" value="Ig-like_fold"/>
</dbReference>
<dbReference type="InterPro" id="IPR008979">
    <property type="entry name" value="Galactose-bd-like_sf"/>
</dbReference>
<name>E8N1J0_ANATU</name>
<dbReference type="FunFam" id="2.60.120.260:FF:000060">
    <property type="entry name" value="Probable beta-mannosidase"/>
    <property type="match status" value="1"/>
</dbReference>
<dbReference type="InParanoid" id="E8N1J0"/>
<dbReference type="Proteomes" id="UP000008922">
    <property type="component" value="Chromosome"/>
</dbReference>
<evidence type="ECO:0000256" key="12">
    <source>
        <dbReference type="ARBA" id="ARBA00023295"/>
    </source>
</evidence>
<dbReference type="SUPFAM" id="SSF49303">
    <property type="entry name" value="beta-Galactosidase/glucuronidase domain"/>
    <property type="match status" value="3"/>
</dbReference>
<evidence type="ECO:0000313" key="21">
    <source>
        <dbReference type="Proteomes" id="UP000008922"/>
    </source>
</evidence>
<keyword evidence="7" id="KW-0964">Secreted</keyword>
<dbReference type="KEGG" id="atm:ANT_05610"/>
<evidence type="ECO:0000256" key="11">
    <source>
        <dbReference type="ARBA" id="ARBA00023228"/>
    </source>
</evidence>
<dbReference type="Gene3D" id="3.20.20.80">
    <property type="entry name" value="Glycosidases"/>
    <property type="match status" value="1"/>
</dbReference>
<feature type="domain" description="Glycoside hydrolase family 2 immunoglobulin-like beta-sandwich" evidence="16">
    <location>
        <begin position="193"/>
        <end position="296"/>
    </location>
</feature>
<dbReference type="Pfam" id="PF17753">
    <property type="entry name" value="Ig_mannosidase"/>
    <property type="match status" value="1"/>
</dbReference>
<feature type="domain" description="Beta-mannosidase Ig-fold" evidence="17">
    <location>
        <begin position="748"/>
        <end position="827"/>
    </location>
</feature>
<dbReference type="InterPro" id="IPR054593">
    <property type="entry name" value="Beta-mannosidase-like_N2"/>
</dbReference>
<feature type="domain" description="Beta-mannosidase-like galactose-binding" evidence="19">
    <location>
        <begin position="14"/>
        <end position="182"/>
    </location>
</feature>
<evidence type="ECO:0000256" key="13">
    <source>
        <dbReference type="ARBA" id="ARBA00038429"/>
    </source>
</evidence>
<evidence type="ECO:0000256" key="3">
    <source>
        <dbReference type="ARBA" id="ARBA00004613"/>
    </source>
</evidence>
<reference evidence="20 21" key="1">
    <citation type="submission" date="2010-12" db="EMBL/GenBank/DDBJ databases">
        <title>Whole genome sequence of Anaerolinea thermophila UNI-1.</title>
        <authorList>
            <person name="Narita-Yamada S."/>
            <person name="Kishi E."/>
            <person name="Watanabe Y."/>
            <person name="Takasaki K."/>
            <person name="Ankai A."/>
            <person name="Oguchi A."/>
            <person name="Fukui S."/>
            <person name="Takahashi M."/>
            <person name="Yashiro I."/>
            <person name="Hosoyama A."/>
            <person name="Sekiguchi Y."/>
            <person name="Hanada S."/>
            <person name="Fujita N."/>
        </authorList>
    </citation>
    <scope>NUCLEOTIDE SEQUENCE [LARGE SCALE GENOMIC DNA]</scope>
    <source>
        <strain evidence="21">DSM 14523 / JCM 11388 / NBRC 100420 / UNI-1</strain>
    </source>
</reference>
<dbReference type="Gene3D" id="2.60.40.10">
    <property type="entry name" value="Immunoglobulins"/>
    <property type="match status" value="3"/>
</dbReference>
<dbReference type="eggNOG" id="COG3250">
    <property type="taxonomic scope" value="Bacteria"/>
</dbReference>
<keyword evidence="9 20" id="KW-0378">Hydrolase</keyword>
<evidence type="ECO:0000256" key="4">
    <source>
        <dbReference type="ARBA" id="ARBA00004740"/>
    </source>
</evidence>
<dbReference type="Gene3D" id="2.60.120.260">
    <property type="entry name" value="Galactose-binding domain-like"/>
    <property type="match status" value="1"/>
</dbReference>
<keyword evidence="12 20" id="KW-0326">Glycosidase</keyword>
<evidence type="ECO:0000256" key="9">
    <source>
        <dbReference type="ARBA" id="ARBA00022801"/>
    </source>
</evidence>
<keyword evidence="21" id="KW-1185">Reference proteome</keyword>
<dbReference type="Pfam" id="PF00703">
    <property type="entry name" value="Glyco_hydro_2"/>
    <property type="match status" value="1"/>
</dbReference>
<evidence type="ECO:0000256" key="5">
    <source>
        <dbReference type="ARBA" id="ARBA00011738"/>
    </source>
</evidence>
<dbReference type="InterPro" id="IPR006102">
    <property type="entry name" value="Ig-like_GH2"/>
</dbReference>
<evidence type="ECO:0000256" key="15">
    <source>
        <dbReference type="ARBA" id="ARBA00041614"/>
    </source>
</evidence>
<dbReference type="Pfam" id="PF22666">
    <property type="entry name" value="Glyco_hydro_2_N2"/>
    <property type="match status" value="1"/>
</dbReference>
<proteinExistence type="inferred from homology"/>
<dbReference type="Pfam" id="PF17786">
    <property type="entry name" value="Mannosidase_ig"/>
    <property type="match status" value="1"/>
</dbReference>
<evidence type="ECO:0000256" key="14">
    <source>
        <dbReference type="ARBA" id="ARBA00041069"/>
    </source>
</evidence>
<dbReference type="STRING" id="926569.ANT_05610"/>